<dbReference type="PANTHER" id="PTHR30472">
    <property type="entry name" value="FERRIC ENTEROBACTIN TRANSPORT SYSTEM PERMEASE PROTEIN"/>
    <property type="match status" value="1"/>
</dbReference>
<dbReference type="GO" id="GO:0005886">
    <property type="term" value="C:plasma membrane"/>
    <property type="evidence" value="ECO:0007669"/>
    <property type="project" value="UniProtKB-SubCell"/>
</dbReference>
<dbReference type="PANTHER" id="PTHR30472:SF70">
    <property type="entry name" value="MOLYBDATE IMPORT SYSTEM PERMEASE PROTEIN MOLB"/>
    <property type="match status" value="1"/>
</dbReference>
<dbReference type="Pfam" id="PF01032">
    <property type="entry name" value="FecCD"/>
    <property type="match status" value="1"/>
</dbReference>
<feature type="transmembrane region" description="Helical" evidence="8">
    <location>
        <begin position="70"/>
        <end position="93"/>
    </location>
</feature>
<dbReference type="SUPFAM" id="SSF81345">
    <property type="entry name" value="ABC transporter involved in vitamin B12 uptake, BtuC"/>
    <property type="match status" value="1"/>
</dbReference>
<feature type="transmembrane region" description="Helical" evidence="8">
    <location>
        <begin position="124"/>
        <end position="142"/>
    </location>
</feature>
<keyword evidence="4" id="KW-1003">Cell membrane</keyword>
<evidence type="ECO:0000256" key="7">
    <source>
        <dbReference type="ARBA" id="ARBA00023136"/>
    </source>
</evidence>
<name>A0A645CHN1_9ZZZZ</name>
<keyword evidence="5 8" id="KW-0812">Transmembrane</keyword>
<dbReference type="InterPro" id="IPR037294">
    <property type="entry name" value="ABC_BtuC-like"/>
</dbReference>
<dbReference type="GO" id="GO:0033214">
    <property type="term" value="P:siderophore-iron import into cell"/>
    <property type="evidence" value="ECO:0007669"/>
    <property type="project" value="TreeGrafter"/>
</dbReference>
<comment type="similarity">
    <text evidence="2">Belongs to the binding-protein-dependent transport system permease family. FecCD subfamily.</text>
</comment>
<feature type="transmembrane region" description="Helical" evidence="8">
    <location>
        <begin position="283"/>
        <end position="301"/>
    </location>
</feature>
<feature type="transmembrane region" description="Helical" evidence="8">
    <location>
        <begin position="154"/>
        <end position="175"/>
    </location>
</feature>
<proteinExistence type="inferred from homology"/>
<keyword evidence="3" id="KW-0813">Transport</keyword>
<dbReference type="CDD" id="cd06550">
    <property type="entry name" value="TM_ABC_iron-siderophores_like"/>
    <property type="match status" value="1"/>
</dbReference>
<comment type="subcellular location">
    <subcellularLocation>
        <location evidence="1">Cell membrane</location>
        <topology evidence="1">Multi-pass membrane protein</topology>
    </subcellularLocation>
</comment>
<sequence length="336" mass="36505">MNKSIKHNKIIIFFLIIILIISILISFAIGKYPIEPNQVLGMLLSKIANIDKFWTDSMETIFFKVRLPRIILACLVGGCLAAAGVSYQCIFLNPMAAPDILGASSGAAFGAALAIYLYKSGSQVTISAFIFSLITVFLVYMISQRTKGNKVLGLILSGIMVSSLFSSGTSFIKLVADPNDQLPAITYWLMGSLSGTKTADVKFAIIPMIIGLIPLLCISWQVNILTVGEDEAMTMGINTKLIRFITIICATLLTSASVAVSGMIGWIGLVIPHLSRKLVGNNFVYLLPTSIVFGASFLLLVDNVSRNLWTSEIPIGILTSFIGVPFFIYLITRRSE</sequence>
<evidence type="ECO:0000256" key="2">
    <source>
        <dbReference type="ARBA" id="ARBA00007935"/>
    </source>
</evidence>
<protein>
    <submittedName>
        <fullName evidence="9">Putative ABC transporter permease protein</fullName>
    </submittedName>
</protein>
<evidence type="ECO:0000313" key="9">
    <source>
        <dbReference type="EMBL" id="MPM76435.1"/>
    </source>
</evidence>
<organism evidence="9">
    <name type="scientific">bioreactor metagenome</name>
    <dbReference type="NCBI Taxonomy" id="1076179"/>
    <lineage>
        <taxon>unclassified sequences</taxon>
        <taxon>metagenomes</taxon>
        <taxon>ecological metagenomes</taxon>
    </lineage>
</organism>
<reference evidence="9" key="1">
    <citation type="submission" date="2019-08" db="EMBL/GenBank/DDBJ databases">
        <authorList>
            <person name="Kucharzyk K."/>
            <person name="Murdoch R.W."/>
            <person name="Higgins S."/>
            <person name="Loffler F."/>
        </authorList>
    </citation>
    <scope>NUCLEOTIDE SEQUENCE</scope>
</reference>
<evidence type="ECO:0000256" key="1">
    <source>
        <dbReference type="ARBA" id="ARBA00004651"/>
    </source>
</evidence>
<feature type="transmembrane region" description="Helical" evidence="8">
    <location>
        <begin position="203"/>
        <end position="222"/>
    </location>
</feature>
<evidence type="ECO:0000256" key="5">
    <source>
        <dbReference type="ARBA" id="ARBA00022692"/>
    </source>
</evidence>
<dbReference type="InterPro" id="IPR000522">
    <property type="entry name" value="ABC_transptr_permease_BtuC"/>
</dbReference>
<keyword evidence="6 8" id="KW-1133">Transmembrane helix</keyword>
<dbReference type="AlphaFoldDB" id="A0A645CHN1"/>
<gene>
    <name evidence="9" type="ORF">SDC9_123433</name>
</gene>
<evidence type="ECO:0000256" key="6">
    <source>
        <dbReference type="ARBA" id="ARBA00022989"/>
    </source>
</evidence>
<dbReference type="Gene3D" id="1.10.3470.10">
    <property type="entry name" value="ABC transporter involved in vitamin B12 uptake, BtuC"/>
    <property type="match status" value="1"/>
</dbReference>
<dbReference type="EMBL" id="VSSQ01027279">
    <property type="protein sequence ID" value="MPM76435.1"/>
    <property type="molecule type" value="Genomic_DNA"/>
</dbReference>
<evidence type="ECO:0000256" key="4">
    <source>
        <dbReference type="ARBA" id="ARBA00022475"/>
    </source>
</evidence>
<feature type="transmembrane region" description="Helical" evidence="8">
    <location>
        <begin position="100"/>
        <end position="118"/>
    </location>
</feature>
<comment type="caution">
    <text evidence="9">The sequence shown here is derived from an EMBL/GenBank/DDBJ whole genome shotgun (WGS) entry which is preliminary data.</text>
</comment>
<evidence type="ECO:0000256" key="3">
    <source>
        <dbReference type="ARBA" id="ARBA00022448"/>
    </source>
</evidence>
<feature type="transmembrane region" description="Helical" evidence="8">
    <location>
        <begin position="313"/>
        <end position="332"/>
    </location>
</feature>
<feature type="transmembrane region" description="Helical" evidence="8">
    <location>
        <begin position="242"/>
        <end position="271"/>
    </location>
</feature>
<keyword evidence="7 8" id="KW-0472">Membrane</keyword>
<dbReference type="FunFam" id="1.10.3470.10:FF:000001">
    <property type="entry name" value="Vitamin B12 ABC transporter permease BtuC"/>
    <property type="match status" value="1"/>
</dbReference>
<accession>A0A645CHN1</accession>
<feature type="transmembrane region" description="Helical" evidence="8">
    <location>
        <begin position="12"/>
        <end position="34"/>
    </location>
</feature>
<evidence type="ECO:0000256" key="8">
    <source>
        <dbReference type="SAM" id="Phobius"/>
    </source>
</evidence>
<dbReference type="GO" id="GO:0022857">
    <property type="term" value="F:transmembrane transporter activity"/>
    <property type="evidence" value="ECO:0007669"/>
    <property type="project" value="InterPro"/>
</dbReference>